<feature type="region of interest" description="Disordered" evidence="3">
    <location>
        <begin position="1"/>
        <end position="22"/>
    </location>
</feature>
<feature type="domain" description="HTH tetR-type" evidence="4">
    <location>
        <begin position="22"/>
        <end position="82"/>
    </location>
</feature>
<evidence type="ECO:0000313" key="6">
    <source>
        <dbReference type="Proteomes" id="UP000006242"/>
    </source>
</evidence>
<comment type="caution">
    <text evidence="5">The sequence shown here is derived from an EMBL/GenBank/DDBJ whole genome shotgun (WGS) entry which is preliminary data.</text>
</comment>
<dbReference type="InterPro" id="IPR009057">
    <property type="entry name" value="Homeodomain-like_sf"/>
</dbReference>
<dbReference type="Gene3D" id="1.10.357.10">
    <property type="entry name" value="Tetracycline Repressor, domain 2"/>
    <property type="match status" value="1"/>
</dbReference>
<dbReference type="PANTHER" id="PTHR43479:SF11">
    <property type="entry name" value="ACREF_ENVCD OPERON REPRESSOR-RELATED"/>
    <property type="match status" value="1"/>
</dbReference>
<gene>
    <name evidence="5" type="ORF">SSPSH_001470</name>
</gene>
<dbReference type="PROSITE" id="PS01081">
    <property type="entry name" value="HTH_TETR_1"/>
    <property type="match status" value="1"/>
</dbReference>
<reference evidence="5 6" key="2">
    <citation type="journal article" date="2013" name="PLoS ONE">
        <title>INDIGO - INtegrated Data Warehouse of MIcrobial GenOmes with Examples from the Red Sea Extremophiles.</title>
        <authorList>
            <person name="Alam I."/>
            <person name="Antunes A."/>
            <person name="Kamau A.A."/>
            <person name="Ba Alawi W."/>
            <person name="Kalkatawi M."/>
            <person name="Stingl U."/>
            <person name="Bajic V.B."/>
        </authorList>
    </citation>
    <scope>NUCLEOTIDE SEQUENCE [LARGE SCALE GENOMIC DNA]</scope>
    <source>
        <strain evidence="5 6">E1L3A</strain>
    </source>
</reference>
<dbReference type="InterPro" id="IPR001647">
    <property type="entry name" value="HTH_TetR"/>
</dbReference>
<dbReference type="EC" id="1.6.99.3" evidence="5"/>
<keyword evidence="5" id="KW-0560">Oxidoreductase</keyword>
<dbReference type="InterPro" id="IPR036271">
    <property type="entry name" value="Tet_transcr_reg_TetR-rel_C_sf"/>
</dbReference>
<proteinExistence type="predicted"/>
<keyword evidence="1 2" id="KW-0238">DNA-binding</keyword>
<feature type="DNA-binding region" description="H-T-H motif" evidence="2">
    <location>
        <begin position="45"/>
        <end position="64"/>
    </location>
</feature>
<name>F7QEC2_9GAMM</name>
<dbReference type="eggNOG" id="COG1309">
    <property type="taxonomic scope" value="Bacteria"/>
</dbReference>
<dbReference type="SUPFAM" id="SSF46689">
    <property type="entry name" value="Homeodomain-like"/>
    <property type="match status" value="1"/>
</dbReference>
<evidence type="ECO:0000256" key="2">
    <source>
        <dbReference type="PROSITE-ProRule" id="PRU00335"/>
    </source>
</evidence>
<dbReference type="GO" id="GO:0016491">
    <property type="term" value="F:oxidoreductase activity"/>
    <property type="evidence" value="ECO:0007669"/>
    <property type="project" value="UniProtKB-KW"/>
</dbReference>
<dbReference type="EMBL" id="AFNV02000009">
    <property type="protein sequence ID" value="ERJ19402.1"/>
    <property type="molecule type" value="Genomic_DNA"/>
</dbReference>
<dbReference type="PRINTS" id="PR00455">
    <property type="entry name" value="HTHTETR"/>
</dbReference>
<dbReference type="AlphaFoldDB" id="F7QEC2"/>
<dbReference type="PANTHER" id="PTHR43479">
    <property type="entry name" value="ACREF/ENVCD OPERON REPRESSOR-RELATED"/>
    <property type="match status" value="1"/>
</dbReference>
<dbReference type="RefSeq" id="WP_006915207.1">
    <property type="nucleotide sequence ID" value="NZ_AFNV02000009.1"/>
</dbReference>
<dbReference type="GO" id="GO:0003677">
    <property type="term" value="F:DNA binding"/>
    <property type="evidence" value="ECO:0007669"/>
    <property type="project" value="UniProtKB-UniRule"/>
</dbReference>
<protein>
    <submittedName>
        <fullName evidence="5">NADH dehydrogenase protein</fullName>
        <ecNumber evidence="5">1.6.99.3</ecNumber>
    </submittedName>
</protein>
<evidence type="ECO:0000256" key="3">
    <source>
        <dbReference type="SAM" id="MobiDB-lite"/>
    </source>
</evidence>
<dbReference type="Pfam" id="PF00440">
    <property type="entry name" value="TetR_N"/>
    <property type="match status" value="1"/>
</dbReference>
<evidence type="ECO:0000259" key="4">
    <source>
        <dbReference type="PROSITE" id="PS50977"/>
    </source>
</evidence>
<dbReference type="InterPro" id="IPR050624">
    <property type="entry name" value="HTH-type_Tx_Regulator"/>
</dbReference>
<evidence type="ECO:0000256" key="1">
    <source>
        <dbReference type="ARBA" id="ARBA00023125"/>
    </source>
</evidence>
<dbReference type="Proteomes" id="UP000006242">
    <property type="component" value="Unassembled WGS sequence"/>
</dbReference>
<sequence>MTHTSVTGNEKSSLKPTTARGEATRQKLLSAAEEAFGNTGFFRASISDITRGAGVAQGTFYLYFKNKEDVLAELVRHMGRELRRMLAHSIPPGLSRLDAEREGMAAFIRFVAERRNLYRVVQESLFVDEQIYKDYYMDFARGYISALEKSVEKYEIRDGDLDVWVWVLMGTAHFLGLRYGLWQNEGLNDAELDAVMDFIRNGIAIRSSDTP</sequence>
<dbReference type="InterPro" id="IPR023772">
    <property type="entry name" value="DNA-bd_HTH_TetR-type_CS"/>
</dbReference>
<organism evidence="5 6">
    <name type="scientific">Salinisphaera shabanensis E1L3A</name>
    <dbReference type="NCBI Taxonomy" id="1033802"/>
    <lineage>
        <taxon>Bacteria</taxon>
        <taxon>Pseudomonadati</taxon>
        <taxon>Pseudomonadota</taxon>
        <taxon>Gammaproteobacteria</taxon>
        <taxon>Salinisphaerales</taxon>
        <taxon>Salinisphaeraceae</taxon>
        <taxon>Salinisphaera</taxon>
    </lineage>
</organism>
<dbReference type="STRING" id="1033802.SSPSH_001470"/>
<dbReference type="SUPFAM" id="SSF48498">
    <property type="entry name" value="Tetracyclin repressor-like, C-terminal domain"/>
    <property type="match status" value="1"/>
</dbReference>
<evidence type="ECO:0000313" key="5">
    <source>
        <dbReference type="EMBL" id="ERJ19402.1"/>
    </source>
</evidence>
<keyword evidence="6" id="KW-1185">Reference proteome</keyword>
<reference evidence="5 6" key="1">
    <citation type="journal article" date="2011" name="J. Bacteriol.">
        <title>Genome sequence of Salinisphaera shabanensis, a gammaproteobacterium from the harsh, variable environment of the brine-seawater interface of the Shaban Deep in the Red Sea.</title>
        <authorList>
            <person name="Antunes A."/>
            <person name="Alam I."/>
            <person name="Bajic V.B."/>
            <person name="Stingl U."/>
        </authorList>
    </citation>
    <scope>NUCLEOTIDE SEQUENCE [LARGE SCALE GENOMIC DNA]</scope>
    <source>
        <strain evidence="5 6">E1L3A</strain>
    </source>
</reference>
<feature type="compositionally biased region" description="Polar residues" evidence="3">
    <location>
        <begin position="1"/>
        <end position="16"/>
    </location>
</feature>
<dbReference type="PROSITE" id="PS50977">
    <property type="entry name" value="HTH_TETR_2"/>
    <property type="match status" value="1"/>
</dbReference>
<dbReference type="OrthoDB" id="63332at2"/>
<accession>F7QEC2</accession>